<name>A0AAN1CT52_9VIBR</name>
<gene>
    <name evidence="5" type="ORF">A6E01_13565</name>
</gene>
<keyword evidence="3" id="KW-0804">Transcription</keyword>
<dbReference type="Pfam" id="PF12833">
    <property type="entry name" value="HTH_18"/>
    <property type="match status" value="1"/>
</dbReference>
<keyword evidence="1" id="KW-0805">Transcription regulation</keyword>
<feature type="domain" description="HTH araC/xylS-type" evidence="4">
    <location>
        <begin position="187"/>
        <end position="287"/>
    </location>
</feature>
<dbReference type="InterPro" id="IPR018060">
    <property type="entry name" value="HTH_AraC"/>
</dbReference>
<evidence type="ECO:0000259" key="4">
    <source>
        <dbReference type="PROSITE" id="PS01124"/>
    </source>
</evidence>
<dbReference type="Gene3D" id="2.60.120.10">
    <property type="entry name" value="Jelly Rolls"/>
    <property type="match status" value="1"/>
</dbReference>
<evidence type="ECO:0000256" key="2">
    <source>
        <dbReference type="ARBA" id="ARBA00023125"/>
    </source>
</evidence>
<dbReference type="InterPro" id="IPR020449">
    <property type="entry name" value="Tscrpt_reg_AraC-type_HTH"/>
</dbReference>
<reference evidence="5 6" key="1">
    <citation type="submission" date="2016-06" db="EMBL/GenBank/DDBJ databases">
        <title>Adaptive Radiation by Waves of Gene Transfer Leads to Fine-Scale Resource Partitioning in Marine Microbes.</title>
        <authorList>
            <person name="Hehemann J.-H."/>
            <person name="Arevalo P."/>
            <person name="Datta M.S."/>
            <person name="Yu X."/>
            <person name="Corzett C."/>
            <person name="Henschel A."/>
            <person name="Preheim S.P."/>
            <person name="Timberlake S."/>
            <person name="Alm E.J."/>
            <person name="Polz M.F."/>
        </authorList>
    </citation>
    <scope>NUCLEOTIDE SEQUENCE [LARGE SCALE GENOMIC DNA]</scope>
    <source>
        <strain evidence="5 6">FF50</strain>
    </source>
</reference>
<evidence type="ECO:0000256" key="3">
    <source>
        <dbReference type="ARBA" id="ARBA00023163"/>
    </source>
</evidence>
<dbReference type="PANTHER" id="PTHR43280:SF28">
    <property type="entry name" value="HTH-TYPE TRANSCRIPTIONAL ACTIVATOR RHAS"/>
    <property type="match status" value="1"/>
</dbReference>
<dbReference type="KEGG" id="vbr:A6E01_13565"/>
<dbReference type="RefSeq" id="WP_065210434.1">
    <property type="nucleotide sequence ID" value="NZ_CP016178.1"/>
</dbReference>
<dbReference type="GO" id="GO:0003700">
    <property type="term" value="F:DNA-binding transcription factor activity"/>
    <property type="evidence" value="ECO:0007669"/>
    <property type="project" value="InterPro"/>
</dbReference>
<protein>
    <recommendedName>
        <fullName evidence="4">HTH araC/xylS-type domain-containing protein</fullName>
    </recommendedName>
</protein>
<dbReference type="EMBL" id="CP016178">
    <property type="protein sequence ID" value="ANO34235.1"/>
    <property type="molecule type" value="Genomic_DNA"/>
</dbReference>
<organism evidence="5 6">
    <name type="scientific">Vibrio breoganii</name>
    <dbReference type="NCBI Taxonomy" id="553239"/>
    <lineage>
        <taxon>Bacteria</taxon>
        <taxon>Pseudomonadati</taxon>
        <taxon>Pseudomonadota</taxon>
        <taxon>Gammaproteobacteria</taxon>
        <taxon>Vibrionales</taxon>
        <taxon>Vibrionaceae</taxon>
        <taxon>Vibrio</taxon>
    </lineage>
</organism>
<keyword evidence="2" id="KW-0238">DNA-binding</keyword>
<dbReference type="PROSITE" id="PS00041">
    <property type="entry name" value="HTH_ARAC_FAMILY_1"/>
    <property type="match status" value="1"/>
</dbReference>
<dbReference type="InterPro" id="IPR037923">
    <property type="entry name" value="HTH-like"/>
</dbReference>
<dbReference type="InterPro" id="IPR014710">
    <property type="entry name" value="RmlC-like_jellyroll"/>
</dbReference>
<sequence>MITTYRLSSHLLHPHIPFCIQPAIHDGAFHLHRHDFSELMIVLSGQAEHIVGNQRSTIKTGDVFVMNGTVEHGFSHANGLVIYNLMFDGQKPYFETSGIRVLPGYQALFNIDPLAREQESEVPYLNLKTNVLAKVELLLREIEEEYTDAALGFEPVLMALLQHLAVLLVRNYPEQANPKQKNTLALARALSYMEQNYSESDLRASDIATNSFLSTRQLERLFHQFFQTTPSQYLSDKRISRAKELLVSDINLSINQIAHSCGFSDSNYFSRVFRKQVDISPRDYRKQEFVNNRLG</sequence>
<dbReference type="InterPro" id="IPR018062">
    <property type="entry name" value="HTH_AraC-typ_CS"/>
</dbReference>
<dbReference type="SUPFAM" id="SSF46689">
    <property type="entry name" value="Homeodomain-like"/>
    <property type="match status" value="2"/>
</dbReference>
<dbReference type="AlphaFoldDB" id="A0AAN1CT52"/>
<dbReference type="GO" id="GO:0043565">
    <property type="term" value="F:sequence-specific DNA binding"/>
    <property type="evidence" value="ECO:0007669"/>
    <property type="project" value="InterPro"/>
</dbReference>
<dbReference type="Gene3D" id="1.10.10.60">
    <property type="entry name" value="Homeodomain-like"/>
    <property type="match status" value="2"/>
</dbReference>
<evidence type="ECO:0000313" key="6">
    <source>
        <dbReference type="Proteomes" id="UP000092018"/>
    </source>
</evidence>
<proteinExistence type="predicted"/>
<evidence type="ECO:0000313" key="5">
    <source>
        <dbReference type="EMBL" id="ANO34235.1"/>
    </source>
</evidence>
<dbReference type="PANTHER" id="PTHR43280">
    <property type="entry name" value="ARAC-FAMILY TRANSCRIPTIONAL REGULATOR"/>
    <property type="match status" value="1"/>
</dbReference>
<dbReference type="Proteomes" id="UP000092018">
    <property type="component" value="Chromosome 2"/>
</dbReference>
<evidence type="ECO:0000256" key="1">
    <source>
        <dbReference type="ARBA" id="ARBA00023015"/>
    </source>
</evidence>
<dbReference type="InterPro" id="IPR009057">
    <property type="entry name" value="Homeodomain-like_sf"/>
</dbReference>
<dbReference type="Pfam" id="PF07883">
    <property type="entry name" value="Cupin_2"/>
    <property type="match status" value="1"/>
</dbReference>
<dbReference type="PRINTS" id="PR00032">
    <property type="entry name" value="HTHARAC"/>
</dbReference>
<accession>A0AAN1CT52</accession>
<dbReference type="SUPFAM" id="SSF51215">
    <property type="entry name" value="Regulatory protein AraC"/>
    <property type="match status" value="1"/>
</dbReference>
<dbReference type="PROSITE" id="PS01124">
    <property type="entry name" value="HTH_ARAC_FAMILY_2"/>
    <property type="match status" value="1"/>
</dbReference>
<dbReference type="InterPro" id="IPR013096">
    <property type="entry name" value="Cupin_2"/>
</dbReference>
<dbReference type="SMART" id="SM00342">
    <property type="entry name" value="HTH_ARAC"/>
    <property type="match status" value="1"/>
</dbReference>